<evidence type="ECO:0000256" key="3">
    <source>
        <dbReference type="SAM" id="MobiDB-lite"/>
    </source>
</evidence>
<dbReference type="PANTHER" id="PTHR47932:SF63">
    <property type="entry name" value="OS08G0290000 PROTEIN"/>
    <property type="match status" value="1"/>
</dbReference>
<proteinExistence type="predicted"/>
<evidence type="ECO:0000256" key="2">
    <source>
        <dbReference type="PROSITE-ProRule" id="PRU00708"/>
    </source>
</evidence>
<dbReference type="Gene3D" id="1.25.40.10">
    <property type="entry name" value="Tetratricopeptide repeat domain"/>
    <property type="match status" value="3"/>
</dbReference>
<dbReference type="Pfam" id="PF01535">
    <property type="entry name" value="PPR"/>
    <property type="match status" value="2"/>
</dbReference>
<feature type="repeat" description="PPR" evidence="2">
    <location>
        <begin position="412"/>
        <end position="447"/>
    </location>
</feature>
<dbReference type="Proteomes" id="UP001472866">
    <property type="component" value="Chromosome 15"/>
</dbReference>
<dbReference type="Pfam" id="PF13812">
    <property type="entry name" value="PPR_3"/>
    <property type="match status" value="1"/>
</dbReference>
<name>A0AAX4PK21_9CHLO</name>
<gene>
    <name evidence="4" type="ORF">HKI87_15g80430</name>
</gene>
<feature type="compositionally biased region" description="Low complexity" evidence="3">
    <location>
        <begin position="25"/>
        <end position="37"/>
    </location>
</feature>
<reference evidence="4 5" key="1">
    <citation type="submission" date="2024-03" db="EMBL/GenBank/DDBJ databases">
        <title>Complete genome sequence of the green alga Chloropicon roscoffensis RCC1871.</title>
        <authorList>
            <person name="Lemieux C."/>
            <person name="Pombert J.-F."/>
            <person name="Otis C."/>
            <person name="Turmel M."/>
        </authorList>
    </citation>
    <scope>NUCLEOTIDE SEQUENCE [LARGE SCALE GENOMIC DNA]</scope>
    <source>
        <strain evidence="4 5">RCC1871</strain>
    </source>
</reference>
<evidence type="ECO:0000313" key="4">
    <source>
        <dbReference type="EMBL" id="WZN66476.1"/>
    </source>
</evidence>
<feature type="repeat" description="PPR" evidence="2">
    <location>
        <begin position="602"/>
        <end position="636"/>
    </location>
</feature>
<dbReference type="PANTHER" id="PTHR47932">
    <property type="entry name" value="ATPASE EXPRESSION PROTEIN 3"/>
    <property type="match status" value="1"/>
</dbReference>
<feature type="repeat" description="PPR" evidence="2">
    <location>
        <begin position="496"/>
        <end position="530"/>
    </location>
</feature>
<feature type="repeat" description="PPR" evidence="2">
    <location>
        <begin position="334"/>
        <end position="368"/>
    </location>
</feature>
<accession>A0AAX4PK21</accession>
<dbReference type="InterPro" id="IPR011990">
    <property type="entry name" value="TPR-like_helical_dom_sf"/>
</dbReference>
<dbReference type="NCBIfam" id="TIGR00756">
    <property type="entry name" value="PPR"/>
    <property type="match status" value="3"/>
</dbReference>
<keyword evidence="5" id="KW-1185">Reference proteome</keyword>
<protein>
    <submittedName>
        <fullName evidence="4">Pentatricopeptide repeat-containing protein</fullName>
    </submittedName>
</protein>
<evidence type="ECO:0000256" key="1">
    <source>
        <dbReference type="ARBA" id="ARBA00022737"/>
    </source>
</evidence>
<dbReference type="PROSITE" id="PS51375">
    <property type="entry name" value="PPR"/>
    <property type="match status" value="5"/>
</dbReference>
<dbReference type="Pfam" id="PF13041">
    <property type="entry name" value="PPR_2"/>
    <property type="match status" value="2"/>
</dbReference>
<keyword evidence="1" id="KW-0677">Repeat</keyword>
<organism evidence="4 5">
    <name type="scientific">Chloropicon roscoffensis</name>
    <dbReference type="NCBI Taxonomy" id="1461544"/>
    <lineage>
        <taxon>Eukaryota</taxon>
        <taxon>Viridiplantae</taxon>
        <taxon>Chlorophyta</taxon>
        <taxon>Chloropicophyceae</taxon>
        <taxon>Chloropicales</taxon>
        <taxon>Chloropicaceae</taxon>
        <taxon>Chloropicon</taxon>
    </lineage>
</organism>
<feature type="region of interest" description="Disordered" evidence="3">
    <location>
        <begin position="1"/>
        <end position="46"/>
    </location>
</feature>
<feature type="repeat" description="PPR" evidence="2">
    <location>
        <begin position="567"/>
        <end position="601"/>
    </location>
</feature>
<evidence type="ECO:0000313" key="5">
    <source>
        <dbReference type="Proteomes" id="UP001472866"/>
    </source>
</evidence>
<dbReference type="InterPro" id="IPR002885">
    <property type="entry name" value="PPR_rpt"/>
</dbReference>
<dbReference type="EMBL" id="CP151515">
    <property type="protein sequence ID" value="WZN66476.1"/>
    <property type="molecule type" value="Genomic_DNA"/>
</dbReference>
<sequence length="716" mass="79101">MGAAGLLTGGPSAGARPLRRPFPPSRTGTTSTSTTSSLQAAPASRRRERVRLRSLVFEGRDWGVDRQVVSARASYTHAADAWQSSSYNEKCSLLMAEMVEAAELRQWDRVRGLLVKAAKDIDSYLDEDPIAVGSDVSFKTYASQGRSKLEDLLRDVEAIPALPKPLLVMFARRLVVGGSCSSDAHLMHCLQILRWLRASTIQRQAEMVATAKDYTRIVNALLKKSKTLKARDVNPYEQRAYECWRDMRKVCGVAKLDGAAVRAGMNACATARRTVEALEVFEGASSASSSAAGIAGSDATVCYNILIKGFGLEGDLEGLEAVLSRMEAGAVRKTESTYNTLVNAFVSLDRVDRAWQAMQEALASGSAGEESKQYMYATVLKGIVRRMNPNLKGMTQALDLMNRMKALGVVPDVYVYSQLIDHLIKKRNDVDAADRLFQQMQRQEFGAVEPNVVVYNMLLRGLCNQNSGLSKNGAGWSKVRCLELLKDMGSRGIKPNTSTFNTLISAAVSNDDQRSANKLFKLMVDLKVDPDRMTFTTIMKSFSDQRRPEECARIFEELDARAFGGADKIAFNCLLGAHGKAGDLQQAEEVYNRMLKRGIQPDSVTFNSMVRACCALKDPRRAALFVSRACGRGIRIAPSLYDVTIKMCVAAEEFADCKSMLRSMRQLGVEGTDLAEQFVEERRVASTKKGQNLAVERVKFWVGLPNSYYNTDEDWR</sequence>
<dbReference type="AlphaFoldDB" id="A0AAX4PK21"/>
<dbReference type="GO" id="GO:0003729">
    <property type="term" value="F:mRNA binding"/>
    <property type="evidence" value="ECO:0007669"/>
    <property type="project" value="TreeGrafter"/>
</dbReference>